<accession>I7M6R3</accession>
<dbReference type="InterPro" id="IPR032675">
    <property type="entry name" value="LRR_dom_sf"/>
</dbReference>
<dbReference type="GeneID" id="7831481"/>
<evidence type="ECO:0000313" key="2">
    <source>
        <dbReference type="Proteomes" id="UP000009168"/>
    </source>
</evidence>
<dbReference type="SUPFAM" id="SSF52047">
    <property type="entry name" value="RNI-like"/>
    <property type="match status" value="1"/>
</dbReference>
<evidence type="ECO:0008006" key="3">
    <source>
        <dbReference type="Google" id="ProtNLM"/>
    </source>
</evidence>
<evidence type="ECO:0000313" key="1">
    <source>
        <dbReference type="EMBL" id="EAR85678.1"/>
    </source>
</evidence>
<gene>
    <name evidence="1" type="ORF">TTHERM_00420860</name>
</gene>
<keyword evidence="2" id="KW-1185">Reference proteome</keyword>
<dbReference type="InParanoid" id="I7M6R3"/>
<dbReference type="KEGG" id="tet:TTHERM_00420860"/>
<sequence>MQNFENNLDWFQLEKFTENELKIIFLQCYGQFNISSNDFNDTQKIDSLYQKTLDQIYESLQRQSFKTLTSQKIQENLLQFQKQIENPRYDFKGLEFEVYFEDVIKSDYKSLAFQISKAFYIDKLSMFFQACRITDQNIKILSLIFTQNKSIKNLKLHIGSNSITNQSMFYIILNLALNKSIKSIELEYNNCEMLVLKETTRMLSAFLHYKAKDCPLVEVNISGGFGLTNLPLIPQNLQTLQKIDLHVSNNIFKDDQLLINICSGLQNNQNLEVFSLDFKNNNLTQYGISQLANFLYPTKQESKLKELRLSLSGIEQGCNASQAIPKLGEVLQTMKQLYKFEINLNDFNLESNHFGQFLNCLKAKQGLPFQWLFISYSGNPNIKLEDEVILGEINAKNYFNYGINVDITNDQIKISNKKIGAQEDNSLTYGQIKQIGESVYNFPNCQKLDLSQFRANWSLKQQRLLKYIHITSGCNTTCYVSNIEDQSIPKWDLLDIFLSINKLQILAIYKSLQGILPISLPLAIYDLREDMDLQISKNYNL</sequence>
<dbReference type="EMBL" id="GG662536">
    <property type="protein sequence ID" value="EAR85678.1"/>
    <property type="molecule type" value="Genomic_DNA"/>
</dbReference>
<dbReference type="Proteomes" id="UP000009168">
    <property type="component" value="Unassembled WGS sequence"/>
</dbReference>
<name>I7M6R3_TETTS</name>
<dbReference type="HOGENOM" id="CLU_503919_0_0_1"/>
<proteinExistence type="predicted"/>
<protein>
    <recommendedName>
        <fullName evidence="3">Kinase domain protein</fullName>
    </recommendedName>
</protein>
<organism evidence="1 2">
    <name type="scientific">Tetrahymena thermophila (strain SB210)</name>
    <dbReference type="NCBI Taxonomy" id="312017"/>
    <lineage>
        <taxon>Eukaryota</taxon>
        <taxon>Sar</taxon>
        <taxon>Alveolata</taxon>
        <taxon>Ciliophora</taxon>
        <taxon>Intramacronucleata</taxon>
        <taxon>Oligohymenophorea</taxon>
        <taxon>Hymenostomatida</taxon>
        <taxon>Tetrahymenina</taxon>
        <taxon>Tetrahymenidae</taxon>
        <taxon>Tetrahymena</taxon>
    </lineage>
</organism>
<dbReference type="AlphaFoldDB" id="I7M6R3"/>
<dbReference type="RefSeq" id="XP_001033341.1">
    <property type="nucleotide sequence ID" value="XM_001033341.3"/>
</dbReference>
<reference evidence="2" key="1">
    <citation type="journal article" date="2006" name="PLoS Biol.">
        <title>Macronuclear genome sequence of the ciliate Tetrahymena thermophila, a model eukaryote.</title>
        <authorList>
            <person name="Eisen J.A."/>
            <person name="Coyne R.S."/>
            <person name="Wu M."/>
            <person name="Wu D."/>
            <person name="Thiagarajan M."/>
            <person name="Wortman J.R."/>
            <person name="Badger J.H."/>
            <person name="Ren Q."/>
            <person name="Amedeo P."/>
            <person name="Jones K.M."/>
            <person name="Tallon L.J."/>
            <person name="Delcher A.L."/>
            <person name="Salzberg S.L."/>
            <person name="Silva J.C."/>
            <person name="Haas B.J."/>
            <person name="Majoros W.H."/>
            <person name="Farzad M."/>
            <person name="Carlton J.M."/>
            <person name="Smith R.K. Jr."/>
            <person name="Garg J."/>
            <person name="Pearlman R.E."/>
            <person name="Karrer K.M."/>
            <person name="Sun L."/>
            <person name="Manning G."/>
            <person name="Elde N.C."/>
            <person name="Turkewitz A.P."/>
            <person name="Asai D.J."/>
            <person name="Wilkes D.E."/>
            <person name="Wang Y."/>
            <person name="Cai H."/>
            <person name="Collins K."/>
            <person name="Stewart B.A."/>
            <person name="Lee S.R."/>
            <person name="Wilamowska K."/>
            <person name="Weinberg Z."/>
            <person name="Ruzzo W.L."/>
            <person name="Wloga D."/>
            <person name="Gaertig J."/>
            <person name="Frankel J."/>
            <person name="Tsao C.-C."/>
            <person name="Gorovsky M.A."/>
            <person name="Keeling P.J."/>
            <person name="Waller R.F."/>
            <person name="Patron N.J."/>
            <person name="Cherry J.M."/>
            <person name="Stover N.A."/>
            <person name="Krieger C.J."/>
            <person name="del Toro C."/>
            <person name="Ryder H.F."/>
            <person name="Williamson S.C."/>
            <person name="Barbeau R.A."/>
            <person name="Hamilton E.P."/>
            <person name="Orias E."/>
        </authorList>
    </citation>
    <scope>NUCLEOTIDE SEQUENCE [LARGE SCALE GENOMIC DNA]</scope>
    <source>
        <strain evidence="2">SB210</strain>
    </source>
</reference>
<dbReference type="Gene3D" id="3.80.10.10">
    <property type="entry name" value="Ribonuclease Inhibitor"/>
    <property type="match status" value="2"/>
</dbReference>